<organism evidence="1 2">
    <name type="scientific">Stackebrandtia nassauensis (strain DSM 44728 / CIP 108903 / NRRL B-16338 / NBRC 102104 / LLR-40K-21)</name>
    <dbReference type="NCBI Taxonomy" id="446470"/>
    <lineage>
        <taxon>Bacteria</taxon>
        <taxon>Bacillati</taxon>
        <taxon>Actinomycetota</taxon>
        <taxon>Actinomycetes</taxon>
        <taxon>Glycomycetales</taxon>
        <taxon>Glycomycetaceae</taxon>
        <taxon>Stackebrandtia</taxon>
    </lineage>
</organism>
<keyword evidence="2" id="KW-1185">Reference proteome</keyword>
<dbReference type="STRING" id="446470.Snas_2919"/>
<evidence type="ECO:0000313" key="1">
    <source>
        <dbReference type="EMBL" id="ADD42594.1"/>
    </source>
</evidence>
<reference evidence="1 2" key="1">
    <citation type="journal article" date="2009" name="Stand. Genomic Sci.">
        <title>Complete genome sequence of Stackebrandtia nassauensis type strain (LLR-40K-21).</title>
        <authorList>
            <person name="Munk C."/>
            <person name="Lapidus A."/>
            <person name="Copeland A."/>
            <person name="Jando M."/>
            <person name="Mayilraj S."/>
            <person name="Glavina Del Rio T."/>
            <person name="Nolan M."/>
            <person name="Chen F."/>
            <person name="Lucas S."/>
            <person name="Tice H."/>
            <person name="Cheng J.F."/>
            <person name="Han C."/>
            <person name="Detter J.C."/>
            <person name="Bruce D."/>
            <person name="Goodwin L."/>
            <person name="Chain P."/>
            <person name="Pitluck S."/>
            <person name="Goker M."/>
            <person name="Ovchinikova G."/>
            <person name="Pati A."/>
            <person name="Ivanova N."/>
            <person name="Mavromatis K."/>
            <person name="Chen A."/>
            <person name="Palaniappan K."/>
            <person name="Land M."/>
            <person name="Hauser L."/>
            <person name="Chang Y.J."/>
            <person name="Jeffries C.D."/>
            <person name="Bristow J."/>
            <person name="Eisen J.A."/>
            <person name="Markowitz V."/>
            <person name="Hugenholtz P."/>
            <person name="Kyrpides N.C."/>
            <person name="Klenk H.P."/>
        </authorList>
    </citation>
    <scope>NUCLEOTIDE SEQUENCE [LARGE SCALE GENOMIC DNA]</scope>
    <source>
        <strain evidence="2">DSM 44728 / CIP 108903 / NRRL B-16338 / NBRC 102104 / LLR-40K-21</strain>
    </source>
</reference>
<accession>D3Q9B2</accession>
<dbReference type="AlphaFoldDB" id="D3Q9B2"/>
<proteinExistence type="predicted"/>
<dbReference type="Proteomes" id="UP000000844">
    <property type="component" value="Chromosome"/>
</dbReference>
<name>D3Q9B2_STANL</name>
<dbReference type="EMBL" id="CP001778">
    <property type="protein sequence ID" value="ADD42594.1"/>
    <property type="molecule type" value="Genomic_DNA"/>
</dbReference>
<evidence type="ECO:0000313" key="2">
    <source>
        <dbReference type="Proteomes" id="UP000000844"/>
    </source>
</evidence>
<sequence length="146" mass="16962">MHRKEPDERPTFKEMVFDEDLQREWLRRMVRELPCFGVPEWDGRLQVSRHGGSRTGGLHHIGLKYDRDGGMHVEVRADDETVAFELWGDETRWWAAATHAGRGVAVTAVGVSIADIRLARIIDLEPYFAFRDEMMRKMRDPLDDPD</sequence>
<dbReference type="HOGENOM" id="CLU_1776311_0_0_11"/>
<dbReference type="KEGG" id="sna:Snas_2919"/>
<protein>
    <submittedName>
        <fullName evidence="1">Uncharacterized protein</fullName>
    </submittedName>
</protein>
<gene>
    <name evidence="1" type="ordered locus">Snas_2919</name>
</gene>